<dbReference type="SUPFAM" id="SSF53756">
    <property type="entry name" value="UDP-Glycosyltransferase/glycogen phosphorylase"/>
    <property type="match status" value="1"/>
</dbReference>
<dbReference type="Pfam" id="PF13692">
    <property type="entry name" value="Glyco_trans_1_4"/>
    <property type="match status" value="1"/>
</dbReference>
<evidence type="ECO:0000256" key="1">
    <source>
        <dbReference type="SAM" id="MobiDB-lite"/>
    </source>
</evidence>
<dbReference type="GO" id="GO:0016757">
    <property type="term" value="F:glycosyltransferase activity"/>
    <property type="evidence" value="ECO:0007669"/>
    <property type="project" value="UniProtKB-KW"/>
</dbReference>
<name>A0ABZ2M9T8_9BACT</name>
<evidence type="ECO:0000313" key="3">
    <source>
        <dbReference type="EMBL" id="WXB19277.1"/>
    </source>
</evidence>
<dbReference type="Pfam" id="PF13439">
    <property type="entry name" value="Glyco_transf_4"/>
    <property type="match status" value="1"/>
</dbReference>
<evidence type="ECO:0000259" key="2">
    <source>
        <dbReference type="Pfam" id="PF13439"/>
    </source>
</evidence>
<dbReference type="PANTHER" id="PTHR45947:SF3">
    <property type="entry name" value="SULFOQUINOVOSYL TRANSFERASE SQD2"/>
    <property type="match status" value="1"/>
</dbReference>
<dbReference type="Proteomes" id="UP001370348">
    <property type="component" value="Chromosome"/>
</dbReference>
<protein>
    <submittedName>
        <fullName evidence="3">Glycosyltransferase</fullName>
        <ecNumber evidence="3">2.4.-.-</ecNumber>
    </submittedName>
</protein>
<organism evidence="3 4">
    <name type="scientific">Pendulispora albinea</name>
    <dbReference type="NCBI Taxonomy" id="2741071"/>
    <lineage>
        <taxon>Bacteria</taxon>
        <taxon>Pseudomonadati</taxon>
        <taxon>Myxococcota</taxon>
        <taxon>Myxococcia</taxon>
        <taxon>Myxococcales</taxon>
        <taxon>Sorangiineae</taxon>
        <taxon>Pendulisporaceae</taxon>
        <taxon>Pendulispora</taxon>
    </lineage>
</organism>
<proteinExistence type="predicted"/>
<gene>
    <name evidence="3" type="ORF">LZC94_18840</name>
</gene>
<dbReference type="InterPro" id="IPR028098">
    <property type="entry name" value="Glyco_trans_4-like_N"/>
</dbReference>
<keyword evidence="3" id="KW-0808">Transferase</keyword>
<accession>A0ABZ2M9T8</accession>
<feature type="domain" description="Glycosyltransferase subfamily 4-like N-terminal" evidence="2">
    <location>
        <begin position="15"/>
        <end position="193"/>
    </location>
</feature>
<feature type="region of interest" description="Disordered" evidence="1">
    <location>
        <begin position="390"/>
        <end position="412"/>
    </location>
</feature>
<reference evidence="3 4" key="1">
    <citation type="submission" date="2021-12" db="EMBL/GenBank/DDBJ databases">
        <title>Discovery of the Pendulisporaceae a myxobacterial family with distinct sporulation behavior and unique specialized metabolism.</title>
        <authorList>
            <person name="Garcia R."/>
            <person name="Popoff A."/>
            <person name="Bader C.D."/>
            <person name="Loehr J."/>
            <person name="Walesch S."/>
            <person name="Walt C."/>
            <person name="Boldt J."/>
            <person name="Bunk B."/>
            <person name="Haeckl F.J.F.P.J."/>
            <person name="Gunesch A.P."/>
            <person name="Birkelbach J."/>
            <person name="Nuebel U."/>
            <person name="Pietschmann T."/>
            <person name="Bach T."/>
            <person name="Mueller R."/>
        </authorList>
    </citation>
    <scope>NUCLEOTIDE SEQUENCE [LARGE SCALE GENOMIC DNA]</scope>
    <source>
        <strain evidence="3 4">MSr11954</strain>
    </source>
</reference>
<keyword evidence="3" id="KW-0328">Glycosyltransferase</keyword>
<dbReference type="InterPro" id="IPR050194">
    <property type="entry name" value="Glycosyltransferase_grp1"/>
</dbReference>
<sequence>MKVVDVTEFYSKRGGGVRSHLTAKGHISCQLGHDHWVVAPGEKTTLQVAGEAHTSTGQSRVLHVGGPALPYDPTYHLLWRVDAVHRLVRQERPDVVEIHSPYVAAASCLSLPRKNFGIRTFVWHADFIDTYLRGPLTRRLSTQTVDLVVEPLWAWIRRIADACDATFAASRWQAEKLVAHGVRRVSYLPFGVDKGVFNPDARSESLKRELLGARSGPLLVAIGRFAVEKRWDVVLDAFFALSQRPNMKGVTLAIFGDGPERDKLKARVAGRDDVLFFGFDKDRGRLASIMASADLLIHGCPFETFGLGIAEAVSCALPIVVPDEGGAAEQALPGGSEIYPSGDAMACMHACERLLSRDRAEVTDYARRAAERVPSEEDHFRRLYSMYEELSKKEKPSERSRIDSRRRTRIPQ</sequence>
<dbReference type="PANTHER" id="PTHR45947">
    <property type="entry name" value="SULFOQUINOVOSYL TRANSFERASE SQD2"/>
    <property type="match status" value="1"/>
</dbReference>
<dbReference type="EMBL" id="CP089984">
    <property type="protein sequence ID" value="WXB19277.1"/>
    <property type="molecule type" value="Genomic_DNA"/>
</dbReference>
<feature type="compositionally biased region" description="Basic and acidic residues" evidence="1">
    <location>
        <begin position="390"/>
        <end position="405"/>
    </location>
</feature>
<evidence type="ECO:0000313" key="4">
    <source>
        <dbReference type="Proteomes" id="UP001370348"/>
    </source>
</evidence>
<keyword evidence="4" id="KW-1185">Reference proteome</keyword>
<dbReference type="EC" id="2.4.-.-" evidence="3"/>
<dbReference type="RefSeq" id="WP_394828901.1">
    <property type="nucleotide sequence ID" value="NZ_CP089984.1"/>
</dbReference>
<dbReference type="Gene3D" id="3.40.50.2000">
    <property type="entry name" value="Glycogen Phosphorylase B"/>
    <property type="match status" value="2"/>
</dbReference>